<dbReference type="EMBL" id="JAENJH010000006">
    <property type="protein sequence ID" value="MBK1787281.1"/>
    <property type="molecule type" value="Genomic_DNA"/>
</dbReference>
<organism evidence="3 4">
    <name type="scientific">Prauserella cavernicola</name>
    <dbReference type="NCBI Taxonomy" id="2800127"/>
    <lineage>
        <taxon>Bacteria</taxon>
        <taxon>Bacillati</taxon>
        <taxon>Actinomycetota</taxon>
        <taxon>Actinomycetes</taxon>
        <taxon>Pseudonocardiales</taxon>
        <taxon>Pseudonocardiaceae</taxon>
        <taxon>Prauserella</taxon>
    </lineage>
</organism>
<evidence type="ECO:0000256" key="1">
    <source>
        <dbReference type="SAM" id="SignalP"/>
    </source>
</evidence>
<name>A0A934QVF2_9PSEU</name>
<dbReference type="PIRSF" id="PIRSF002741">
    <property type="entry name" value="MppA"/>
    <property type="match status" value="1"/>
</dbReference>
<dbReference type="RefSeq" id="WP_200321725.1">
    <property type="nucleotide sequence ID" value="NZ_JAENJH010000006.1"/>
</dbReference>
<dbReference type="Pfam" id="PF00496">
    <property type="entry name" value="SBP_bac_5"/>
    <property type="match status" value="1"/>
</dbReference>
<proteinExistence type="predicted"/>
<keyword evidence="1" id="KW-0732">Signal</keyword>
<evidence type="ECO:0000259" key="2">
    <source>
        <dbReference type="Pfam" id="PF00496"/>
    </source>
</evidence>
<dbReference type="AlphaFoldDB" id="A0A934QVF2"/>
<dbReference type="GO" id="GO:1904680">
    <property type="term" value="F:peptide transmembrane transporter activity"/>
    <property type="evidence" value="ECO:0007669"/>
    <property type="project" value="TreeGrafter"/>
</dbReference>
<dbReference type="Gene3D" id="3.40.190.10">
    <property type="entry name" value="Periplasmic binding protein-like II"/>
    <property type="match status" value="1"/>
</dbReference>
<feature type="signal peptide" evidence="1">
    <location>
        <begin position="1"/>
        <end position="29"/>
    </location>
</feature>
<protein>
    <submittedName>
        <fullName evidence="3">ABC transporter substrate-binding protein</fullName>
    </submittedName>
</protein>
<feature type="domain" description="Solute-binding protein family 5" evidence="2">
    <location>
        <begin position="89"/>
        <end position="455"/>
    </location>
</feature>
<sequence>MGTLATRRRTASRLAAAAAVSLIVVSCGAAPGSGDGQAREASDADIASLTVAVTAAPRSLDPAGSWDSNSIYVLAELLDPLAKIGPDGTVEPWLATSWETPDPRTYVFTIRDDVTFWDGSPLTAEDVAFSLGRHTDPDVASELAATFQYVDTVTETGPHEVTVTLTQPDPQFLYAVSAGGLVLQKKHAEASGDDLGGPQAMVMGSGPYRVVDYSSSTGATLERNDDYWGEAPAARTLEFTQIADPETRRLAMQSGDVDLTFSVPMDGVRQWETLPGVTVDFFDTPIIGYLVLDTSQEPFDDVHVRRALAHALDREAIVDSLFRGHARPAESMVDPLSWPTLAEKTGTDVERLYDELPTYEFDLDKARAELAKSDHADGFTITAKYPASLPMLGNIVQVLAANLEKIGITLTASEVQYQEFLGGIMNNGYLGLTPFQMGAESPDPGTALRGLLGAERAKPGSGGFNHAKYVPAELEDAVSANLTGTPEERADAIDTLMTALAEDVPYVPIYFAQYAVALSEDYVYTGELSYWSLFFTEWATAIKAAR</sequence>
<evidence type="ECO:0000313" key="4">
    <source>
        <dbReference type="Proteomes" id="UP000635245"/>
    </source>
</evidence>
<dbReference type="InterPro" id="IPR000914">
    <property type="entry name" value="SBP_5_dom"/>
</dbReference>
<dbReference type="Gene3D" id="3.10.105.10">
    <property type="entry name" value="Dipeptide-binding Protein, Domain 3"/>
    <property type="match status" value="1"/>
</dbReference>
<dbReference type="SUPFAM" id="SSF53850">
    <property type="entry name" value="Periplasmic binding protein-like II"/>
    <property type="match status" value="1"/>
</dbReference>
<dbReference type="InterPro" id="IPR030678">
    <property type="entry name" value="Peptide/Ni-bd"/>
</dbReference>
<reference evidence="3" key="1">
    <citation type="submission" date="2020-12" db="EMBL/GenBank/DDBJ databases">
        <title>Prauserella sp. ASG 168, a novel actinomycete isolated from cave rock.</title>
        <authorList>
            <person name="Suriyachadkun C."/>
        </authorList>
    </citation>
    <scope>NUCLEOTIDE SEQUENCE</scope>
    <source>
        <strain evidence="3">ASG 168</strain>
    </source>
</reference>
<dbReference type="PROSITE" id="PS51257">
    <property type="entry name" value="PROKAR_LIPOPROTEIN"/>
    <property type="match status" value="1"/>
</dbReference>
<comment type="caution">
    <text evidence="3">The sequence shown here is derived from an EMBL/GenBank/DDBJ whole genome shotgun (WGS) entry which is preliminary data.</text>
</comment>
<keyword evidence="4" id="KW-1185">Reference proteome</keyword>
<dbReference type="GO" id="GO:0042597">
    <property type="term" value="C:periplasmic space"/>
    <property type="evidence" value="ECO:0007669"/>
    <property type="project" value="UniProtKB-ARBA"/>
</dbReference>
<dbReference type="PANTHER" id="PTHR30290">
    <property type="entry name" value="PERIPLASMIC BINDING COMPONENT OF ABC TRANSPORTER"/>
    <property type="match status" value="1"/>
</dbReference>
<accession>A0A934QVF2</accession>
<feature type="chain" id="PRO_5036813667" evidence="1">
    <location>
        <begin position="30"/>
        <end position="546"/>
    </location>
</feature>
<evidence type="ECO:0000313" key="3">
    <source>
        <dbReference type="EMBL" id="MBK1787281.1"/>
    </source>
</evidence>
<gene>
    <name evidence="3" type="ORF">JHE00_23410</name>
</gene>
<dbReference type="Proteomes" id="UP000635245">
    <property type="component" value="Unassembled WGS sequence"/>
</dbReference>
<dbReference type="GO" id="GO:0043190">
    <property type="term" value="C:ATP-binding cassette (ABC) transporter complex"/>
    <property type="evidence" value="ECO:0007669"/>
    <property type="project" value="InterPro"/>
</dbReference>
<dbReference type="CDD" id="cd00995">
    <property type="entry name" value="PBP2_NikA_DppA_OppA_like"/>
    <property type="match status" value="1"/>
</dbReference>
<dbReference type="GO" id="GO:0015833">
    <property type="term" value="P:peptide transport"/>
    <property type="evidence" value="ECO:0007669"/>
    <property type="project" value="TreeGrafter"/>
</dbReference>
<dbReference type="InterPro" id="IPR039424">
    <property type="entry name" value="SBP_5"/>
</dbReference>